<keyword evidence="11 15" id="KW-0648">Protein biosynthesis</keyword>
<dbReference type="GO" id="GO:0008270">
    <property type="term" value="F:zinc ion binding"/>
    <property type="evidence" value="ECO:0007669"/>
    <property type="project" value="UniProtKB-UniRule"/>
</dbReference>
<dbReference type="PANTHER" id="PTHR42780">
    <property type="entry name" value="SOLEUCYL-TRNA SYNTHETASE"/>
    <property type="match status" value="1"/>
</dbReference>
<keyword evidence="9 15" id="KW-0862">Zinc</keyword>
<dbReference type="InterPro" id="IPR023586">
    <property type="entry name" value="Ile-tRNA-ligase_type2"/>
</dbReference>
<dbReference type="SUPFAM" id="SSF52374">
    <property type="entry name" value="Nucleotidylyl transferase"/>
    <property type="match status" value="1"/>
</dbReference>
<comment type="catalytic activity">
    <reaction evidence="14 15">
        <text>tRNA(Ile) + L-isoleucine + ATP = L-isoleucyl-tRNA(Ile) + AMP + diphosphate</text>
        <dbReference type="Rhea" id="RHEA:11060"/>
        <dbReference type="Rhea" id="RHEA-COMP:9666"/>
        <dbReference type="Rhea" id="RHEA-COMP:9695"/>
        <dbReference type="ChEBI" id="CHEBI:30616"/>
        <dbReference type="ChEBI" id="CHEBI:33019"/>
        <dbReference type="ChEBI" id="CHEBI:58045"/>
        <dbReference type="ChEBI" id="CHEBI:78442"/>
        <dbReference type="ChEBI" id="CHEBI:78528"/>
        <dbReference type="ChEBI" id="CHEBI:456215"/>
        <dbReference type="EC" id="6.1.1.5"/>
    </reaction>
</comment>
<dbReference type="Proteomes" id="UP000229600">
    <property type="component" value="Unassembled WGS sequence"/>
</dbReference>
<evidence type="ECO:0000256" key="8">
    <source>
        <dbReference type="ARBA" id="ARBA00022741"/>
    </source>
</evidence>
<dbReference type="InterPro" id="IPR013155">
    <property type="entry name" value="M/V/L/I-tRNA-synth_anticd-bd"/>
</dbReference>
<dbReference type="PRINTS" id="PR00984">
    <property type="entry name" value="TRNASYNTHILE"/>
</dbReference>
<accession>A0A2H0N4C7</accession>
<dbReference type="FunFam" id="3.40.50.620:FF:000075">
    <property type="entry name" value="Isoleucine--tRNA ligase"/>
    <property type="match status" value="1"/>
</dbReference>
<dbReference type="CDD" id="cd00818">
    <property type="entry name" value="IleRS_core"/>
    <property type="match status" value="1"/>
</dbReference>
<feature type="short sequence motif" description="'KMSKS' region" evidence="15">
    <location>
        <begin position="616"/>
        <end position="620"/>
    </location>
</feature>
<dbReference type="InterPro" id="IPR014729">
    <property type="entry name" value="Rossmann-like_a/b/a_fold"/>
</dbReference>
<evidence type="ECO:0000256" key="7">
    <source>
        <dbReference type="ARBA" id="ARBA00022723"/>
    </source>
</evidence>
<dbReference type="Pfam" id="PF00133">
    <property type="entry name" value="tRNA-synt_1"/>
    <property type="match status" value="1"/>
</dbReference>
<dbReference type="CDD" id="cd07961">
    <property type="entry name" value="Anticodon_Ia_Ile_ABEc"/>
    <property type="match status" value="1"/>
</dbReference>
<dbReference type="Gene3D" id="3.40.50.620">
    <property type="entry name" value="HUPs"/>
    <property type="match status" value="2"/>
</dbReference>
<dbReference type="InterPro" id="IPR002300">
    <property type="entry name" value="aa-tRNA-synth_Ia"/>
</dbReference>
<evidence type="ECO:0000256" key="9">
    <source>
        <dbReference type="ARBA" id="ARBA00022833"/>
    </source>
</evidence>
<feature type="short sequence motif" description="'HIGH' region" evidence="15">
    <location>
        <begin position="41"/>
        <end position="51"/>
    </location>
</feature>
<dbReference type="InterPro" id="IPR002301">
    <property type="entry name" value="Ile-tRNA-ligase"/>
</dbReference>
<dbReference type="PROSITE" id="PS00178">
    <property type="entry name" value="AA_TRNA_LIGASE_I"/>
    <property type="match status" value="1"/>
</dbReference>
<dbReference type="GO" id="GO:0002161">
    <property type="term" value="F:aminoacyl-tRNA deacylase activity"/>
    <property type="evidence" value="ECO:0007669"/>
    <property type="project" value="InterPro"/>
</dbReference>
<evidence type="ECO:0000259" key="16">
    <source>
        <dbReference type="Pfam" id="PF00133"/>
    </source>
</evidence>
<feature type="domain" description="Aminoacyl-tRNA synthetase class Ia" evidence="16">
    <location>
        <begin position="11"/>
        <end position="654"/>
    </location>
</feature>
<dbReference type="NCBIfam" id="TIGR00392">
    <property type="entry name" value="ileS"/>
    <property type="match status" value="1"/>
</dbReference>
<evidence type="ECO:0000313" key="18">
    <source>
        <dbReference type="EMBL" id="PIR03743.1"/>
    </source>
</evidence>
<comment type="caution">
    <text evidence="18">The sequence shown here is derived from an EMBL/GenBank/DDBJ whole genome shotgun (WGS) entry which is preliminary data.</text>
</comment>
<evidence type="ECO:0000256" key="2">
    <source>
        <dbReference type="ARBA" id="ARBA00004496"/>
    </source>
</evidence>
<evidence type="ECO:0000256" key="6">
    <source>
        <dbReference type="ARBA" id="ARBA00022598"/>
    </source>
</evidence>
<dbReference type="SUPFAM" id="SSF50677">
    <property type="entry name" value="ValRS/IleRS/LeuRS editing domain"/>
    <property type="match status" value="1"/>
</dbReference>
<evidence type="ECO:0000313" key="19">
    <source>
        <dbReference type="Proteomes" id="UP000229600"/>
    </source>
</evidence>
<dbReference type="GO" id="GO:0005737">
    <property type="term" value="C:cytoplasm"/>
    <property type="evidence" value="ECO:0007669"/>
    <property type="project" value="UniProtKB-SubCell"/>
</dbReference>
<evidence type="ECO:0000256" key="10">
    <source>
        <dbReference type="ARBA" id="ARBA00022840"/>
    </source>
</evidence>
<comment type="cofactor">
    <cofactor evidence="1 15">
        <name>Zn(2+)</name>
        <dbReference type="ChEBI" id="CHEBI:29105"/>
    </cofactor>
</comment>
<feature type="domain" description="Methionyl/Valyl/Leucyl/Isoleucyl-tRNA synthetase anticodon-binding" evidence="17">
    <location>
        <begin position="700"/>
        <end position="850"/>
    </location>
</feature>
<keyword evidence="8 15" id="KW-0547">Nucleotide-binding</keyword>
<keyword evidence="10 15" id="KW-0067">ATP-binding</keyword>
<dbReference type="AlphaFoldDB" id="A0A2H0N4C7"/>
<dbReference type="FunFam" id="3.40.50.620:FF:000063">
    <property type="entry name" value="Isoleucine--tRNA ligase"/>
    <property type="match status" value="1"/>
</dbReference>
<comment type="subunit">
    <text evidence="4 15">Monomer.</text>
</comment>
<evidence type="ECO:0000256" key="1">
    <source>
        <dbReference type="ARBA" id="ARBA00001947"/>
    </source>
</evidence>
<comment type="function">
    <text evidence="13 15">Catalyzes the attachment of isoleucine to tRNA(Ile). As IleRS can inadvertently accommodate and process structurally similar amino acids such as valine, to avoid such errors it has two additional distinct tRNA(Ile)-dependent editing activities. One activity is designated as 'pretransfer' editing and involves the hydrolysis of activated Val-AMP. The other activity is designated 'posttransfer' editing and involves deacylation of mischarged Val-tRNA(Ile).</text>
</comment>
<keyword evidence="5 15" id="KW-0963">Cytoplasm</keyword>
<dbReference type="Pfam" id="PF19302">
    <property type="entry name" value="DUF5915"/>
    <property type="match status" value="1"/>
</dbReference>
<gene>
    <name evidence="15" type="primary">ileS</name>
    <name evidence="18" type="ORF">COV59_04725</name>
</gene>
<keyword evidence="12 15" id="KW-0030">Aminoacyl-tRNA synthetase</keyword>
<protein>
    <recommendedName>
        <fullName evidence="15">Isoleucine--tRNA ligase</fullName>
        <ecNumber evidence="15">6.1.1.5</ecNumber>
    </recommendedName>
    <alternativeName>
        <fullName evidence="15">Isoleucyl-tRNA synthetase</fullName>
        <shortName evidence="15">IleRS</shortName>
    </alternativeName>
</protein>
<comment type="similarity">
    <text evidence="3 15">Belongs to the class-I aminoacyl-tRNA synthetase family. IleS type 2 subfamily.</text>
</comment>
<evidence type="ECO:0000256" key="12">
    <source>
        <dbReference type="ARBA" id="ARBA00023146"/>
    </source>
</evidence>
<dbReference type="GO" id="GO:0004822">
    <property type="term" value="F:isoleucine-tRNA ligase activity"/>
    <property type="evidence" value="ECO:0007669"/>
    <property type="project" value="UniProtKB-UniRule"/>
</dbReference>
<keyword evidence="7 15" id="KW-0479">Metal-binding</keyword>
<dbReference type="Gene3D" id="1.10.730.10">
    <property type="entry name" value="Isoleucyl-tRNA Synthetase, Domain 1"/>
    <property type="match status" value="1"/>
</dbReference>
<dbReference type="Pfam" id="PF08264">
    <property type="entry name" value="Anticodon_1"/>
    <property type="match status" value="1"/>
</dbReference>
<dbReference type="InterPro" id="IPR009008">
    <property type="entry name" value="Val/Leu/Ile-tRNA-synth_edit"/>
</dbReference>
<dbReference type="PANTHER" id="PTHR42780:SF1">
    <property type="entry name" value="ISOLEUCINE--TRNA LIGASE, CYTOPLASMIC"/>
    <property type="match status" value="1"/>
</dbReference>
<dbReference type="EMBL" id="PCWN01000009">
    <property type="protein sequence ID" value="PIR03743.1"/>
    <property type="molecule type" value="Genomic_DNA"/>
</dbReference>
<comment type="domain">
    <text evidence="15">IleRS has two distinct active sites: one for aminoacylation and one for editing. The misactivated valine is translocated from the active site to the editing site, which sterically excludes the correctly activated isoleucine. The single editing site contains two valyl binding pockets, one specific for each substrate (Val-AMP or Val-tRNA(Ile)).</text>
</comment>
<evidence type="ECO:0000256" key="3">
    <source>
        <dbReference type="ARBA" id="ARBA00007078"/>
    </source>
</evidence>
<dbReference type="EC" id="6.1.1.5" evidence="15"/>
<feature type="binding site" evidence="15">
    <location>
        <position position="619"/>
    </location>
    <ligand>
        <name>ATP</name>
        <dbReference type="ChEBI" id="CHEBI:30616"/>
    </ligand>
</feature>
<evidence type="ECO:0000259" key="17">
    <source>
        <dbReference type="Pfam" id="PF08264"/>
    </source>
</evidence>
<dbReference type="GO" id="GO:0000049">
    <property type="term" value="F:tRNA binding"/>
    <property type="evidence" value="ECO:0007669"/>
    <property type="project" value="InterPro"/>
</dbReference>
<evidence type="ECO:0000256" key="5">
    <source>
        <dbReference type="ARBA" id="ARBA00022490"/>
    </source>
</evidence>
<evidence type="ECO:0000256" key="14">
    <source>
        <dbReference type="ARBA" id="ARBA00048359"/>
    </source>
</evidence>
<organism evidence="18 19">
    <name type="scientific">Candidatus Magasanikbacteria bacterium CG11_big_fil_rev_8_21_14_0_20_39_34</name>
    <dbReference type="NCBI Taxonomy" id="1974653"/>
    <lineage>
        <taxon>Bacteria</taxon>
        <taxon>Candidatus Magasanikiibacteriota</taxon>
    </lineage>
</organism>
<reference evidence="18 19" key="1">
    <citation type="submission" date="2017-09" db="EMBL/GenBank/DDBJ databases">
        <title>Depth-based differentiation of microbial function through sediment-hosted aquifers and enrichment of novel symbionts in the deep terrestrial subsurface.</title>
        <authorList>
            <person name="Probst A.J."/>
            <person name="Ladd B."/>
            <person name="Jarett J.K."/>
            <person name="Geller-Mcgrath D.E."/>
            <person name="Sieber C.M."/>
            <person name="Emerson J.B."/>
            <person name="Anantharaman K."/>
            <person name="Thomas B.C."/>
            <person name="Malmstrom R."/>
            <person name="Stieglmeier M."/>
            <person name="Klingl A."/>
            <person name="Woyke T."/>
            <person name="Ryan C.M."/>
            <person name="Banfield J.F."/>
        </authorList>
    </citation>
    <scope>NUCLEOTIDE SEQUENCE [LARGE SCALE GENOMIC DNA]</scope>
    <source>
        <strain evidence="18">CG11_big_fil_rev_8_21_14_0_20_39_34</strain>
    </source>
</reference>
<evidence type="ECO:0000256" key="15">
    <source>
        <dbReference type="HAMAP-Rule" id="MF_02003"/>
    </source>
</evidence>
<proteinExistence type="inferred from homology"/>
<dbReference type="GO" id="GO:0006428">
    <property type="term" value="P:isoleucyl-tRNA aminoacylation"/>
    <property type="evidence" value="ECO:0007669"/>
    <property type="project" value="UniProtKB-UniRule"/>
</dbReference>
<evidence type="ECO:0000256" key="4">
    <source>
        <dbReference type="ARBA" id="ARBA00011245"/>
    </source>
</evidence>
<dbReference type="InterPro" id="IPR001412">
    <property type="entry name" value="aa-tRNA-synth_I_CS"/>
</dbReference>
<dbReference type="HAMAP" id="MF_02003">
    <property type="entry name" value="Ile_tRNA_synth_type2"/>
    <property type="match status" value="1"/>
</dbReference>
<evidence type="ECO:0000256" key="11">
    <source>
        <dbReference type="ARBA" id="ARBA00022917"/>
    </source>
</evidence>
<name>A0A2H0N4C7_9BACT</name>
<evidence type="ECO:0000256" key="13">
    <source>
        <dbReference type="ARBA" id="ARBA00025217"/>
    </source>
</evidence>
<keyword evidence="6 15" id="KW-0436">Ligase</keyword>
<dbReference type="InterPro" id="IPR009080">
    <property type="entry name" value="tRNAsynth_Ia_anticodon-bd"/>
</dbReference>
<sequence>MYKANNNELEVLNFWKKDKTFEKSVNERSEEKPYVFYDGPPFATGLPHYGHIVASTMKDTVPRYWTMKGYRVERRWGWDCHGLPIENIIEKELNLPGKKELEAYGIDAFNEACRSTVLKYANEWSIIINRIGRWVDMENDYKTMDVEFMESVWWVFKELWDKGYVYEGKKPMHICPRCATPLSNFEVTQGYKDIKDLSVTAKFTLLEPQQVGPLHDIDMDGPVHLLAWTTTPWTLPGNILVAVEKNLEYSLVKLEGEYYIVAKDLLMKIFEGKPFEVMAQMKGSDLVGAHYEPVFPYFLKMEGAENGFRVVHADFVTTDEGTGLVHLAPAFGTDDYEVFRKENVPFIQHVTMDGRFTPEVTDFAGMEVKQREDHMATDVEMVKYLASHGKLFSKQKYEHSYPHCWRCDTPLLNYATSSWFVEVTKIKEQLLKNNQNINWIPEHIKDGRFGKWLEGAKDWAISRNRYWGTPLPVWRCDAEECGEIAVMGSVAELEKHTSEKVDDLHKHIVDKLTFSCEKCGQNMKRIEEVFDCWFESGAMPYGQMHYPFENKQKFEHGFPAQFIAEGQDQTRGWFYTLHILATALTYGEKPSIPVDMTGAFRNVIVNGLVLAEDGKKMSKRLQNYPDPMDVVDKYGADAIRFYLITSPVMHAESLNFSEEGVREMYNKVCNTLWNVLEFYKMFAGDMESPPLQTPSPNVLDKWILARLQELIRDVSTNMEAYALAEASRPIIDFVADLSQWYVRRSRDRFKGSDEEDAAFALSTLHNVLETTAKVLAPFTPFLAEKLYGELQNWHLHGDNYVSVHLQAWPEGNGEMQDEQVLKDMNVARKIVELGLSARKEAGIKVRQPLQYIRYQTEKISESLEQIIAEELNVKEVMHTEAVREQDDRVVKEDQNIRVGLNVIVTDELKKEGVVRELIRATNQERKKQGLTIEDKIALFYDTDSEDMRTLLTEYAAEIQSATLALELEAGSGGEPLEIDEMKIALKLEVKN</sequence>
<dbReference type="SUPFAM" id="SSF47323">
    <property type="entry name" value="Anticodon-binding domain of a subclass of class I aminoacyl-tRNA synthetases"/>
    <property type="match status" value="1"/>
</dbReference>
<dbReference type="GO" id="GO:0005524">
    <property type="term" value="F:ATP binding"/>
    <property type="evidence" value="ECO:0007669"/>
    <property type="project" value="UniProtKB-UniRule"/>
</dbReference>
<comment type="subcellular location">
    <subcellularLocation>
        <location evidence="2 15">Cytoplasm</location>
    </subcellularLocation>
</comment>
<dbReference type="InterPro" id="IPR033709">
    <property type="entry name" value="Anticodon_Ile_ABEc"/>
</dbReference>